<dbReference type="GO" id="GO:0009088">
    <property type="term" value="P:threonine biosynthetic process"/>
    <property type="evidence" value="ECO:0007669"/>
    <property type="project" value="UniProtKB-UniRule"/>
</dbReference>
<evidence type="ECO:0000256" key="5">
    <source>
        <dbReference type="ARBA" id="ARBA00022777"/>
    </source>
</evidence>
<keyword evidence="1 7" id="KW-0028">Amino-acid biosynthesis</keyword>
<keyword evidence="7" id="KW-0963">Cytoplasm</keyword>
<dbReference type="GeneID" id="24817954"/>
<dbReference type="Gene3D" id="3.30.230.10">
    <property type="match status" value="1"/>
</dbReference>
<reference evidence="11 12" key="1">
    <citation type="journal article" date="2014" name="Appl. Environ. Microbiol.">
        <title>Comparative Genome Analysis of 'Candidatus Methanoplasma termitum' Indicates a New Mode of Energy Metabolism in the Seventh Order of Methanogens.</title>
        <authorList>
            <person name="Lang K."/>
            <person name="Schuldes J."/>
            <person name="Klingl A."/>
            <person name="Poehlein A."/>
            <person name="Daniel R."/>
            <person name="Brune A."/>
        </authorList>
    </citation>
    <scope>NUCLEOTIDE SEQUENCE [LARGE SCALE GENOMIC DNA]</scope>
    <source>
        <strain evidence="12">Mpt1</strain>
    </source>
</reference>
<keyword evidence="4 7" id="KW-0547">Nucleotide-binding</keyword>
<comment type="subcellular location">
    <subcellularLocation>
        <location evidence="7">Cytoplasm</location>
    </subcellularLocation>
</comment>
<keyword evidence="3 7" id="KW-0791">Threonine biosynthesis</keyword>
<keyword evidence="12" id="KW-1185">Reference proteome</keyword>
<dbReference type="HAMAP" id="MF_00384">
    <property type="entry name" value="Homoser_kinase"/>
    <property type="match status" value="1"/>
</dbReference>
<dbReference type="UniPathway" id="UPA00050">
    <property type="reaction ID" value="UER00064"/>
</dbReference>
<evidence type="ECO:0000313" key="11">
    <source>
        <dbReference type="EMBL" id="AIZ56183.1"/>
    </source>
</evidence>
<dbReference type="GO" id="GO:0005524">
    <property type="term" value="F:ATP binding"/>
    <property type="evidence" value="ECO:0007669"/>
    <property type="project" value="UniProtKB-UniRule"/>
</dbReference>
<dbReference type="NCBIfam" id="NF002288">
    <property type="entry name" value="PRK01212.1-4"/>
    <property type="match status" value="1"/>
</dbReference>
<dbReference type="InterPro" id="IPR013750">
    <property type="entry name" value="GHMP_kinase_C_dom"/>
</dbReference>
<dbReference type="Gene3D" id="3.30.70.890">
    <property type="entry name" value="GHMP kinase, C-terminal domain"/>
    <property type="match status" value="1"/>
</dbReference>
<dbReference type="GO" id="GO:0005737">
    <property type="term" value="C:cytoplasm"/>
    <property type="evidence" value="ECO:0007669"/>
    <property type="project" value="UniProtKB-SubCell"/>
</dbReference>
<evidence type="ECO:0000256" key="7">
    <source>
        <dbReference type="HAMAP-Rule" id="MF_00384"/>
    </source>
</evidence>
<evidence type="ECO:0000256" key="1">
    <source>
        <dbReference type="ARBA" id="ARBA00022605"/>
    </source>
</evidence>
<dbReference type="STRING" id="1577791.Mpt1_c02830"/>
<dbReference type="InterPro" id="IPR006204">
    <property type="entry name" value="GHMP_kinase_N_dom"/>
</dbReference>
<dbReference type="AlphaFoldDB" id="A0A0A7LB11"/>
<feature type="domain" description="GHMP kinase N-terminal" evidence="9">
    <location>
        <begin position="66"/>
        <end position="151"/>
    </location>
</feature>
<dbReference type="EC" id="2.7.1.39" evidence="7 8"/>
<dbReference type="PANTHER" id="PTHR20861">
    <property type="entry name" value="HOMOSERINE/4-DIPHOSPHOCYTIDYL-2-C-METHYL-D-ERYTHRITOL KINASE"/>
    <property type="match status" value="1"/>
</dbReference>
<keyword evidence="2 7" id="KW-0808">Transferase</keyword>
<evidence type="ECO:0000256" key="2">
    <source>
        <dbReference type="ARBA" id="ARBA00022679"/>
    </source>
</evidence>
<name>A0A0A7LB11_9ARCH</name>
<dbReference type="HOGENOM" id="CLU_041243_1_1_2"/>
<keyword evidence="6 7" id="KW-0067">ATP-binding</keyword>
<comment type="function">
    <text evidence="7">Catalyzes the ATP-dependent phosphorylation of L-homoserine to L-homoserine phosphate.</text>
</comment>
<dbReference type="Pfam" id="PF08544">
    <property type="entry name" value="GHMP_kinases_C"/>
    <property type="match status" value="1"/>
</dbReference>
<dbReference type="OrthoDB" id="28273at2157"/>
<evidence type="ECO:0000256" key="6">
    <source>
        <dbReference type="ARBA" id="ARBA00022840"/>
    </source>
</evidence>
<dbReference type="PRINTS" id="PR00958">
    <property type="entry name" value="HOMSERKINASE"/>
</dbReference>
<dbReference type="PANTHER" id="PTHR20861:SF1">
    <property type="entry name" value="HOMOSERINE KINASE"/>
    <property type="match status" value="1"/>
</dbReference>
<dbReference type="InterPro" id="IPR000870">
    <property type="entry name" value="Homoserine_kinase"/>
</dbReference>
<keyword evidence="5 7" id="KW-0418">Kinase</keyword>
<dbReference type="EMBL" id="CP010070">
    <property type="protein sequence ID" value="AIZ56183.1"/>
    <property type="molecule type" value="Genomic_DNA"/>
</dbReference>
<dbReference type="SUPFAM" id="SSF55060">
    <property type="entry name" value="GHMP Kinase, C-terminal domain"/>
    <property type="match status" value="1"/>
</dbReference>
<evidence type="ECO:0000256" key="8">
    <source>
        <dbReference type="NCBIfam" id="TIGR00191"/>
    </source>
</evidence>
<dbReference type="InterPro" id="IPR014721">
    <property type="entry name" value="Ribsml_uS5_D2-typ_fold_subgr"/>
</dbReference>
<evidence type="ECO:0000256" key="4">
    <source>
        <dbReference type="ARBA" id="ARBA00022741"/>
    </source>
</evidence>
<sequence length="310" mass="32787">MSGNWVKIAAPATTSNIGPGFDTFGLALSNPFDIIEGRKIDSGFRIVSVSGPGSENIPLDPKINSVSIAAEQVLKRCNADFGIELKITKGIRPCSGMGSSGASAAGGAFLANILCGEKLSTTEVILCAAHAEDVTSGGFHADNVSPCILGGFTVIRSYEPFEVIRIEPPKDLGMVVALPDIMVATCDARKVLPREVSIKDLVFHVGNASTLVYGMMTGDLKIIGRSVKDAVFEPARTKLVPFLKEAEKEAMSNGALVSFLGGSGPCIMSFYDLKHDIGDRIAESVKAVYTNNRIKCDTWITTPGAGCKRV</sequence>
<dbReference type="SUPFAM" id="SSF54211">
    <property type="entry name" value="Ribosomal protein S5 domain 2-like"/>
    <property type="match status" value="1"/>
</dbReference>
<feature type="domain" description="GHMP kinase C-terminal" evidence="10">
    <location>
        <begin position="216"/>
        <end position="289"/>
    </location>
</feature>
<comment type="pathway">
    <text evidence="7">Amino-acid biosynthesis; L-threonine biosynthesis; L-threonine from L-aspartate: step 4/5.</text>
</comment>
<proteinExistence type="inferred from homology"/>
<dbReference type="Proteomes" id="UP000030787">
    <property type="component" value="Chromosome"/>
</dbReference>
<dbReference type="KEGG" id="mear:Mpt1_c02830"/>
<dbReference type="Pfam" id="PF00288">
    <property type="entry name" value="GHMP_kinases_N"/>
    <property type="match status" value="1"/>
</dbReference>
<comment type="similarity">
    <text evidence="7">Belongs to the GHMP kinase family. Homoserine kinase subfamily.</text>
</comment>
<dbReference type="NCBIfam" id="TIGR00191">
    <property type="entry name" value="thrB"/>
    <property type="match status" value="1"/>
</dbReference>
<comment type="catalytic activity">
    <reaction evidence="7">
        <text>L-homoserine + ATP = O-phospho-L-homoserine + ADP + H(+)</text>
        <dbReference type="Rhea" id="RHEA:13985"/>
        <dbReference type="ChEBI" id="CHEBI:15378"/>
        <dbReference type="ChEBI" id="CHEBI:30616"/>
        <dbReference type="ChEBI" id="CHEBI:57476"/>
        <dbReference type="ChEBI" id="CHEBI:57590"/>
        <dbReference type="ChEBI" id="CHEBI:456216"/>
        <dbReference type="EC" id="2.7.1.39"/>
    </reaction>
</comment>
<gene>
    <name evidence="7 11" type="primary">thrB</name>
    <name evidence="11" type="ORF">Mpt1_c02830</name>
</gene>
<organism evidence="11 12">
    <name type="scientific">Candidatus Methanoplasma termitum</name>
    <dbReference type="NCBI Taxonomy" id="1577791"/>
    <lineage>
        <taxon>Archaea</taxon>
        <taxon>Methanobacteriati</taxon>
        <taxon>Thermoplasmatota</taxon>
        <taxon>Thermoplasmata</taxon>
        <taxon>Methanomassiliicoccales</taxon>
        <taxon>Methanomassiliicoccaceae</taxon>
        <taxon>Candidatus Methanoplasma</taxon>
    </lineage>
</organism>
<protein>
    <recommendedName>
        <fullName evidence="7 8">Homoserine kinase</fullName>
        <shortName evidence="7">HK</shortName>
        <shortName evidence="7">HSK</shortName>
        <ecNumber evidence="7 8">2.7.1.39</ecNumber>
    </recommendedName>
</protein>
<dbReference type="InterPro" id="IPR036554">
    <property type="entry name" value="GHMP_kinase_C_sf"/>
</dbReference>
<evidence type="ECO:0000259" key="10">
    <source>
        <dbReference type="Pfam" id="PF08544"/>
    </source>
</evidence>
<feature type="binding site" evidence="7">
    <location>
        <begin position="92"/>
        <end position="102"/>
    </location>
    <ligand>
        <name>ATP</name>
        <dbReference type="ChEBI" id="CHEBI:30616"/>
    </ligand>
</feature>
<dbReference type="InterPro" id="IPR020568">
    <property type="entry name" value="Ribosomal_Su5_D2-typ_SF"/>
</dbReference>
<dbReference type="RefSeq" id="WP_048111527.1">
    <property type="nucleotide sequence ID" value="NZ_CP010070.1"/>
</dbReference>
<dbReference type="GO" id="GO:0004413">
    <property type="term" value="F:homoserine kinase activity"/>
    <property type="evidence" value="ECO:0007669"/>
    <property type="project" value="UniProtKB-UniRule"/>
</dbReference>
<evidence type="ECO:0000313" key="12">
    <source>
        <dbReference type="Proteomes" id="UP000030787"/>
    </source>
</evidence>
<accession>A0A0A7LB11</accession>
<evidence type="ECO:0000259" key="9">
    <source>
        <dbReference type="Pfam" id="PF00288"/>
    </source>
</evidence>
<dbReference type="PIRSF" id="PIRSF000676">
    <property type="entry name" value="Homoser_kin"/>
    <property type="match status" value="1"/>
</dbReference>
<evidence type="ECO:0000256" key="3">
    <source>
        <dbReference type="ARBA" id="ARBA00022697"/>
    </source>
</evidence>